<feature type="transmembrane region" description="Helical" evidence="1">
    <location>
        <begin position="21"/>
        <end position="40"/>
    </location>
</feature>
<feature type="transmembrane region" description="Helical" evidence="1">
    <location>
        <begin position="52"/>
        <end position="75"/>
    </location>
</feature>
<dbReference type="RefSeq" id="WP_105715784.1">
    <property type="nucleotide sequence ID" value="NZ_PVBQ01000003.1"/>
</dbReference>
<organism evidence="2 3">
    <name type="scientific">Sphingobacterium haloxyli</name>
    <dbReference type="NCBI Taxonomy" id="2100533"/>
    <lineage>
        <taxon>Bacteria</taxon>
        <taxon>Pseudomonadati</taxon>
        <taxon>Bacteroidota</taxon>
        <taxon>Sphingobacteriia</taxon>
        <taxon>Sphingobacteriales</taxon>
        <taxon>Sphingobacteriaceae</taxon>
        <taxon>Sphingobacterium</taxon>
    </lineage>
</organism>
<reference evidence="2 3" key="1">
    <citation type="submission" date="2018-02" db="EMBL/GenBank/DDBJ databases">
        <title>The draft genome of Sphingobacterium sp. 5JN-11.</title>
        <authorList>
            <person name="Liu L."/>
            <person name="Li L."/>
            <person name="Liang L."/>
            <person name="Zhang X."/>
            <person name="Wang T."/>
        </authorList>
    </citation>
    <scope>NUCLEOTIDE SEQUENCE [LARGE SCALE GENOMIC DNA]</scope>
    <source>
        <strain evidence="2 3">5JN-11</strain>
    </source>
</reference>
<protein>
    <submittedName>
        <fullName evidence="2">Uncharacterized protein</fullName>
    </submittedName>
</protein>
<accession>A0A2S9J6S9</accession>
<keyword evidence="3" id="KW-1185">Reference proteome</keyword>
<dbReference type="AlphaFoldDB" id="A0A2S9J6S9"/>
<proteinExistence type="predicted"/>
<dbReference type="EMBL" id="PVBQ01000003">
    <property type="protein sequence ID" value="PRD48464.1"/>
    <property type="molecule type" value="Genomic_DNA"/>
</dbReference>
<name>A0A2S9J6S9_9SPHI</name>
<dbReference type="OrthoDB" id="9876053at2"/>
<comment type="caution">
    <text evidence="2">The sequence shown here is derived from an EMBL/GenBank/DDBJ whole genome shotgun (WGS) entry which is preliminary data.</text>
</comment>
<evidence type="ECO:0000313" key="2">
    <source>
        <dbReference type="EMBL" id="PRD48464.1"/>
    </source>
</evidence>
<keyword evidence="1" id="KW-0472">Membrane</keyword>
<evidence type="ECO:0000313" key="3">
    <source>
        <dbReference type="Proteomes" id="UP000239711"/>
    </source>
</evidence>
<evidence type="ECO:0000256" key="1">
    <source>
        <dbReference type="SAM" id="Phobius"/>
    </source>
</evidence>
<feature type="transmembrane region" description="Helical" evidence="1">
    <location>
        <begin position="87"/>
        <end position="108"/>
    </location>
</feature>
<keyword evidence="1" id="KW-0812">Transmembrane</keyword>
<keyword evidence="1" id="KW-1133">Transmembrane helix</keyword>
<dbReference type="Proteomes" id="UP000239711">
    <property type="component" value="Unassembled WGS sequence"/>
</dbReference>
<sequence>MKDNEITAGQPRRFSNRNIMMPLIWSNIVVSALMLFYHLIHIFFPESILAKVLGGIGEVFSFFVFIFVAVSLLILVSKLLTRSREYLYPYMFSVLVTVVMVFVLPYLVD</sequence>
<gene>
    <name evidence="2" type="ORF">C5745_04470</name>
</gene>